<keyword evidence="3 5" id="KW-1133">Transmembrane helix</keyword>
<organism evidence="7 8">
    <name type="scientific">Actinomadura logoneensis</name>
    <dbReference type="NCBI Taxonomy" id="2293572"/>
    <lineage>
        <taxon>Bacteria</taxon>
        <taxon>Bacillati</taxon>
        <taxon>Actinomycetota</taxon>
        <taxon>Actinomycetes</taxon>
        <taxon>Streptosporangiales</taxon>
        <taxon>Thermomonosporaceae</taxon>
        <taxon>Actinomadura</taxon>
    </lineage>
</organism>
<gene>
    <name evidence="7" type="ORF">DZF91_05055</name>
</gene>
<feature type="transmembrane region" description="Helical" evidence="5">
    <location>
        <begin position="306"/>
        <end position="324"/>
    </location>
</feature>
<dbReference type="SUPFAM" id="SSF103473">
    <property type="entry name" value="MFS general substrate transporter"/>
    <property type="match status" value="1"/>
</dbReference>
<feature type="transmembrane region" description="Helical" evidence="5">
    <location>
        <begin position="95"/>
        <end position="118"/>
    </location>
</feature>
<evidence type="ECO:0000313" key="7">
    <source>
        <dbReference type="EMBL" id="RFU42724.1"/>
    </source>
</evidence>
<comment type="subcellular location">
    <subcellularLocation>
        <location evidence="1">Cell membrane</location>
        <topology evidence="1">Multi-pass membrane protein</topology>
    </subcellularLocation>
</comment>
<feature type="transmembrane region" description="Helical" evidence="5">
    <location>
        <begin position="157"/>
        <end position="176"/>
    </location>
</feature>
<dbReference type="PROSITE" id="PS50850">
    <property type="entry name" value="MFS"/>
    <property type="match status" value="1"/>
</dbReference>
<dbReference type="PANTHER" id="PTHR23528:SF1">
    <property type="entry name" value="MAJOR FACILITATOR SUPERFAMILY (MFS) PROFILE DOMAIN-CONTAINING PROTEIN"/>
    <property type="match status" value="1"/>
</dbReference>
<evidence type="ECO:0000256" key="5">
    <source>
        <dbReference type="SAM" id="Phobius"/>
    </source>
</evidence>
<dbReference type="AlphaFoldDB" id="A0A372JSI1"/>
<feature type="transmembrane region" description="Helical" evidence="5">
    <location>
        <begin position="130"/>
        <end position="151"/>
    </location>
</feature>
<evidence type="ECO:0000313" key="8">
    <source>
        <dbReference type="Proteomes" id="UP000261811"/>
    </source>
</evidence>
<dbReference type="InterPro" id="IPR005829">
    <property type="entry name" value="Sugar_transporter_CS"/>
</dbReference>
<feature type="transmembrane region" description="Helical" evidence="5">
    <location>
        <begin position="208"/>
        <end position="231"/>
    </location>
</feature>
<dbReference type="PROSITE" id="PS00216">
    <property type="entry name" value="SUGAR_TRANSPORT_1"/>
    <property type="match status" value="1"/>
</dbReference>
<dbReference type="InterPro" id="IPR036259">
    <property type="entry name" value="MFS_trans_sf"/>
</dbReference>
<evidence type="ECO:0000256" key="1">
    <source>
        <dbReference type="ARBA" id="ARBA00004651"/>
    </source>
</evidence>
<dbReference type="InterPro" id="IPR020846">
    <property type="entry name" value="MFS_dom"/>
</dbReference>
<dbReference type="EMBL" id="QURH01000100">
    <property type="protein sequence ID" value="RFU42724.1"/>
    <property type="molecule type" value="Genomic_DNA"/>
</dbReference>
<dbReference type="Pfam" id="PF07690">
    <property type="entry name" value="MFS_1"/>
    <property type="match status" value="2"/>
</dbReference>
<dbReference type="Gene3D" id="1.20.1250.20">
    <property type="entry name" value="MFS general substrate transporter like domains"/>
    <property type="match status" value="2"/>
</dbReference>
<comment type="caution">
    <text evidence="7">The sequence shown here is derived from an EMBL/GenBank/DDBJ whole genome shotgun (WGS) entry which is preliminary data.</text>
</comment>
<accession>A0A372JSI1</accession>
<feature type="transmembrane region" description="Helical" evidence="5">
    <location>
        <begin position="251"/>
        <end position="273"/>
    </location>
</feature>
<keyword evidence="2 5" id="KW-0812">Transmembrane</keyword>
<name>A0A372JSI1_9ACTN</name>
<dbReference type="GO" id="GO:0022857">
    <property type="term" value="F:transmembrane transporter activity"/>
    <property type="evidence" value="ECO:0007669"/>
    <property type="project" value="InterPro"/>
</dbReference>
<evidence type="ECO:0000256" key="4">
    <source>
        <dbReference type="ARBA" id="ARBA00023136"/>
    </source>
</evidence>
<dbReference type="Proteomes" id="UP000261811">
    <property type="component" value="Unassembled WGS sequence"/>
</dbReference>
<dbReference type="GO" id="GO:0005886">
    <property type="term" value="C:plasma membrane"/>
    <property type="evidence" value="ECO:0007669"/>
    <property type="project" value="UniProtKB-SubCell"/>
</dbReference>
<evidence type="ECO:0000256" key="2">
    <source>
        <dbReference type="ARBA" id="ARBA00022692"/>
    </source>
</evidence>
<feature type="transmembrane region" description="Helical" evidence="5">
    <location>
        <begin position="36"/>
        <end position="59"/>
    </location>
</feature>
<feature type="transmembrane region" description="Helical" evidence="5">
    <location>
        <begin position="345"/>
        <end position="365"/>
    </location>
</feature>
<dbReference type="InterPro" id="IPR011701">
    <property type="entry name" value="MFS"/>
</dbReference>
<dbReference type="OrthoDB" id="7584869at2"/>
<evidence type="ECO:0000259" key="6">
    <source>
        <dbReference type="PROSITE" id="PS50850"/>
    </source>
</evidence>
<keyword evidence="4 5" id="KW-0472">Membrane</keyword>
<dbReference type="PANTHER" id="PTHR23528">
    <property type="match status" value="1"/>
</dbReference>
<proteinExistence type="predicted"/>
<protein>
    <submittedName>
        <fullName evidence="7">MFS transporter</fullName>
    </submittedName>
</protein>
<sequence>MFVLANFGVFIPQQAPTTFLMPQQIAEIDPGGKVGAYAWVSVMGAVSGIVLAPLAGALCDRTSGRFGRRRPWMVGGALGCVGALLFSGAQHTVAGVAFGSFLLSVSIMVMGAGLNAVVPDQVPPAQRGVVLGWAMVPLAGALILGGALIGLVSGFAAGYLVMAAFPLTVLLFGFWVRDTPLPVGGREPFSPRVFLRGYRISPKDDPDFVWALVSRFVMSLGYGLGTLYLPYFLDDVLHYERLFPGRSAEDGLLIVIGVNAVSTVAMVVLGGWLSDRLGRRRLPAFLGGVTMGVAAVPLALSPTWTMTLVSAVILGLGYGVYLAVDTALVTEVLPASANRSKDLALGNLMGSLPYVLVPPIASFLIGSLGGYPALFLGSTAMSVGGAALVWKVKGVR</sequence>
<feature type="transmembrane region" description="Helical" evidence="5">
    <location>
        <begin position="282"/>
        <end position="300"/>
    </location>
</feature>
<keyword evidence="8" id="KW-1185">Reference proteome</keyword>
<evidence type="ECO:0000256" key="3">
    <source>
        <dbReference type="ARBA" id="ARBA00022989"/>
    </source>
</evidence>
<feature type="transmembrane region" description="Helical" evidence="5">
    <location>
        <begin position="71"/>
        <end position="89"/>
    </location>
</feature>
<feature type="transmembrane region" description="Helical" evidence="5">
    <location>
        <begin position="371"/>
        <end position="390"/>
    </location>
</feature>
<reference evidence="7 8" key="1">
    <citation type="submission" date="2018-08" db="EMBL/GenBank/DDBJ databases">
        <title>Actinomadura jelena sp. nov., a novel Actinomycete isolated from soil in Chad.</title>
        <authorList>
            <person name="Shi L."/>
        </authorList>
    </citation>
    <scope>NUCLEOTIDE SEQUENCE [LARGE SCALE GENOMIC DNA]</scope>
    <source>
        <strain evidence="7 8">NEAU-G17</strain>
    </source>
</reference>
<feature type="domain" description="Major facilitator superfamily (MFS) profile" evidence="6">
    <location>
        <begin position="207"/>
        <end position="396"/>
    </location>
</feature>